<protein>
    <recommendedName>
        <fullName evidence="2">HEAT repeat domain-containing protein</fullName>
    </recommendedName>
</protein>
<dbReference type="EMBL" id="CADCVQ010000095">
    <property type="protein sequence ID" value="CAA9505996.1"/>
    <property type="molecule type" value="Genomic_DNA"/>
</dbReference>
<sequence>MNRPYPGVLEPARFDAAAATPILLHWLPEIHDARVKEAIVRHLKTKAARGVATQPLIEAFRVAGEDLQWVIGDTLQAVATKEQYPALVELAADRPPGHGRAQLFDILWRVKTDRALKILVHGLEDPDVALVAGSALRRAVGNEAARDKLARLTDRANGVVSRAARENLKRADRALSKERRA</sequence>
<accession>A0A6J4SV11</accession>
<organism evidence="1">
    <name type="scientific">uncultured Solirubrobacteraceae bacterium</name>
    <dbReference type="NCBI Taxonomy" id="1162706"/>
    <lineage>
        <taxon>Bacteria</taxon>
        <taxon>Bacillati</taxon>
        <taxon>Actinomycetota</taxon>
        <taxon>Thermoleophilia</taxon>
        <taxon>Solirubrobacterales</taxon>
        <taxon>Solirubrobacteraceae</taxon>
        <taxon>environmental samples</taxon>
    </lineage>
</organism>
<dbReference type="InterPro" id="IPR011989">
    <property type="entry name" value="ARM-like"/>
</dbReference>
<reference evidence="1" key="1">
    <citation type="submission" date="2020-02" db="EMBL/GenBank/DDBJ databases">
        <authorList>
            <person name="Meier V. D."/>
        </authorList>
    </citation>
    <scope>NUCLEOTIDE SEQUENCE</scope>
    <source>
        <strain evidence="1">AVDCRST_MAG67</strain>
    </source>
</reference>
<evidence type="ECO:0000313" key="1">
    <source>
        <dbReference type="EMBL" id="CAA9505996.1"/>
    </source>
</evidence>
<dbReference type="AlphaFoldDB" id="A0A6J4SV11"/>
<evidence type="ECO:0008006" key="2">
    <source>
        <dbReference type="Google" id="ProtNLM"/>
    </source>
</evidence>
<dbReference type="Gene3D" id="1.25.10.10">
    <property type="entry name" value="Leucine-rich Repeat Variant"/>
    <property type="match status" value="1"/>
</dbReference>
<name>A0A6J4SV11_9ACTN</name>
<gene>
    <name evidence="1" type="ORF">AVDCRST_MAG67-2432</name>
</gene>
<proteinExistence type="predicted"/>